<evidence type="ECO:0000313" key="2">
    <source>
        <dbReference type="Proteomes" id="UP000031368"/>
    </source>
</evidence>
<sequence>MTGVPGLNDRIELTANVTVGRGERAPLPWYCLVQSSVGPARFSISGVKPVKPTAVESLA</sequence>
<reference evidence="1 2" key="1">
    <citation type="submission" date="2013-11" db="EMBL/GenBank/DDBJ databases">
        <title>Complete genome sequence of Rhizobium gallicum bv. gallicum R602.</title>
        <authorList>
            <person name="Bustos P."/>
            <person name="Santamaria R.I."/>
            <person name="Lozano L."/>
            <person name="Acosta J.L."/>
            <person name="Ormeno-Orrillo E."/>
            <person name="Rogel M.A."/>
            <person name="Romero D."/>
            <person name="Cevallos M.A."/>
            <person name="Martinez-Romero E."/>
            <person name="Gonzalez V."/>
        </authorList>
    </citation>
    <scope>NUCLEOTIDE SEQUENCE [LARGE SCALE GENOMIC DNA]</scope>
    <source>
        <strain evidence="1 2">R602</strain>
        <plasmid evidence="1 2">pRgalR602c</plasmid>
    </source>
</reference>
<gene>
    <name evidence="1" type="ORF">RGR602_PC00946</name>
</gene>
<keyword evidence="2" id="KW-1185">Reference proteome</keyword>
<dbReference type="Proteomes" id="UP000031368">
    <property type="component" value="Plasmid pRgalR602c"/>
</dbReference>
<dbReference type="HOGENOM" id="CLU_2957494_0_0_5"/>
<dbReference type="EMBL" id="CP006880">
    <property type="protein sequence ID" value="AJD44979.1"/>
    <property type="molecule type" value="Genomic_DNA"/>
</dbReference>
<geneLocation type="plasmid" evidence="1 2">
    <name>pRgalR602c</name>
</geneLocation>
<organism evidence="1 2">
    <name type="scientific">Rhizobium gallicum bv. gallicum R602sp</name>
    <dbReference type="NCBI Taxonomy" id="1041138"/>
    <lineage>
        <taxon>Bacteria</taxon>
        <taxon>Pseudomonadati</taxon>
        <taxon>Pseudomonadota</taxon>
        <taxon>Alphaproteobacteria</taxon>
        <taxon>Hyphomicrobiales</taxon>
        <taxon>Rhizobiaceae</taxon>
        <taxon>Rhizobium/Agrobacterium group</taxon>
        <taxon>Rhizobium</taxon>
    </lineage>
</organism>
<dbReference type="AlphaFoldDB" id="A0A0B4XAH8"/>
<protein>
    <submittedName>
        <fullName evidence="1">Uncharacterized protein</fullName>
    </submittedName>
</protein>
<accession>A0A0B4XAH8</accession>
<proteinExistence type="predicted"/>
<keyword evidence="1" id="KW-0614">Plasmid</keyword>
<dbReference type="KEGG" id="rga:RGR602_PC00946"/>
<evidence type="ECO:0000313" key="1">
    <source>
        <dbReference type="EMBL" id="AJD44979.1"/>
    </source>
</evidence>
<name>A0A0B4XAH8_9HYPH</name>